<proteinExistence type="predicted"/>
<dbReference type="InterPro" id="IPR036915">
    <property type="entry name" value="Cyclin-like_sf"/>
</dbReference>
<dbReference type="PANTHER" id="PTHR10026">
    <property type="entry name" value="CYCLIN"/>
    <property type="match status" value="1"/>
</dbReference>
<dbReference type="SMART" id="SM00385">
    <property type="entry name" value="CYCLIN"/>
    <property type="match status" value="1"/>
</dbReference>
<dbReference type="Proteomes" id="UP000694941">
    <property type="component" value="Unplaced"/>
</dbReference>
<dbReference type="SUPFAM" id="SSF47954">
    <property type="entry name" value="Cyclin-like"/>
    <property type="match status" value="1"/>
</dbReference>
<evidence type="ECO:0000256" key="2">
    <source>
        <dbReference type="SAM" id="MobiDB-lite"/>
    </source>
</evidence>
<organism evidence="4 5">
    <name type="scientific">Limulus polyphemus</name>
    <name type="common">Atlantic horseshoe crab</name>
    <dbReference type="NCBI Taxonomy" id="6850"/>
    <lineage>
        <taxon>Eukaryota</taxon>
        <taxon>Metazoa</taxon>
        <taxon>Ecdysozoa</taxon>
        <taxon>Arthropoda</taxon>
        <taxon>Chelicerata</taxon>
        <taxon>Merostomata</taxon>
        <taxon>Xiphosura</taxon>
        <taxon>Limulidae</taxon>
        <taxon>Limulus</taxon>
    </lineage>
</organism>
<dbReference type="InterPro" id="IPR043198">
    <property type="entry name" value="Cyclin/Ssn8"/>
</dbReference>
<dbReference type="RefSeq" id="XP_013790464.1">
    <property type="nucleotide sequence ID" value="XM_013935010.2"/>
</dbReference>
<evidence type="ECO:0000259" key="3">
    <source>
        <dbReference type="SMART" id="SM00385"/>
    </source>
</evidence>
<dbReference type="InterPro" id="IPR013763">
    <property type="entry name" value="Cyclin-like_dom"/>
</dbReference>
<dbReference type="Pfam" id="PF02984">
    <property type="entry name" value="Cyclin_C"/>
    <property type="match status" value="1"/>
</dbReference>
<feature type="domain" description="Cyclin-like" evidence="3">
    <location>
        <begin position="2"/>
        <end position="68"/>
    </location>
</feature>
<sequence>MTSFRWNYMNDSLRSDVFVRYHPESIACACIYLSARLLQIPLPSKPAWYLIFGVIEKDIKDICLTILALYTRRKSDPDRLEKIVDELKKAQLEAKLQAKGISGNTTPILNNASFSPGSKNNSPGHGQSPVVNTKENSNGNEVL</sequence>
<protein>
    <submittedName>
        <fullName evidence="5">Cyclin-L1-like</fullName>
    </submittedName>
</protein>
<accession>A0ABM1BXC6</accession>
<reference evidence="5" key="1">
    <citation type="submission" date="2025-08" db="UniProtKB">
        <authorList>
            <consortium name="RefSeq"/>
        </authorList>
    </citation>
    <scope>IDENTIFICATION</scope>
    <source>
        <tissue evidence="5">Muscle</tissue>
    </source>
</reference>
<name>A0ABM1BXC6_LIMPO</name>
<keyword evidence="4" id="KW-1185">Reference proteome</keyword>
<evidence type="ECO:0000256" key="1">
    <source>
        <dbReference type="ARBA" id="ARBA00023127"/>
    </source>
</evidence>
<evidence type="ECO:0000313" key="5">
    <source>
        <dbReference type="RefSeq" id="XP_013790464.1"/>
    </source>
</evidence>
<dbReference type="PIRSF" id="PIRSF036580">
    <property type="entry name" value="Cyclin_L"/>
    <property type="match status" value="1"/>
</dbReference>
<gene>
    <name evidence="5" type="primary">LOC106474319</name>
</gene>
<evidence type="ECO:0000313" key="4">
    <source>
        <dbReference type="Proteomes" id="UP000694941"/>
    </source>
</evidence>
<dbReference type="GeneID" id="106474319"/>
<keyword evidence="1" id="KW-0195">Cyclin</keyword>
<feature type="region of interest" description="Disordered" evidence="2">
    <location>
        <begin position="102"/>
        <end position="143"/>
    </location>
</feature>
<dbReference type="Gene3D" id="1.10.472.10">
    <property type="entry name" value="Cyclin-like"/>
    <property type="match status" value="1"/>
</dbReference>
<dbReference type="InterPro" id="IPR004367">
    <property type="entry name" value="Cyclin_C-dom"/>
</dbReference>